<organism evidence="2">
    <name type="scientific">freshwater metagenome</name>
    <dbReference type="NCBI Taxonomy" id="449393"/>
    <lineage>
        <taxon>unclassified sequences</taxon>
        <taxon>metagenomes</taxon>
        <taxon>ecological metagenomes</taxon>
    </lineage>
</organism>
<dbReference type="EMBL" id="CAEZTX010000048">
    <property type="protein sequence ID" value="CAB4582424.1"/>
    <property type="molecule type" value="Genomic_DNA"/>
</dbReference>
<feature type="transmembrane region" description="Helical" evidence="1">
    <location>
        <begin position="169"/>
        <end position="189"/>
    </location>
</feature>
<gene>
    <name evidence="2" type="ORF">UFOPK1755_00615</name>
</gene>
<dbReference type="AlphaFoldDB" id="A0A6J6F6D4"/>
<feature type="transmembrane region" description="Helical" evidence="1">
    <location>
        <begin position="33"/>
        <end position="53"/>
    </location>
</feature>
<keyword evidence="1" id="KW-0812">Transmembrane</keyword>
<evidence type="ECO:0000256" key="1">
    <source>
        <dbReference type="SAM" id="Phobius"/>
    </source>
</evidence>
<accession>A0A6J6F6D4</accession>
<keyword evidence="1" id="KW-1133">Transmembrane helix</keyword>
<keyword evidence="1" id="KW-0472">Membrane</keyword>
<sequence length="190" mass="21025">MYRPRSSYFFAAAIYILCAGIAGQSFYTEGAQGVATTFAWCLFVAYAAHLGFVRPKVTFFDEGITITNPLKEITVGWGEIEDISARYSMYIQVAGEKIYAWAAQAPGRYHSRTVHASEIRGLKIPDLQNMRPGESPRTHSGQALALARIRFDAFQSSTTRGTCDNRTEFNQNGLTALITLFVIACALSIF</sequence>
<evidence type="ECO:0000313" key="2">
    <source>
        <dbReference type="EMBL" id="CAB4582424.1"/>
    </source>
</evidence>
<protein>
    <submittedName>
        <fullName evidence="2">Unannotated protein</fullName>
    </submittedName>
</protein>
<feature type="transmembrane region" description="Helical" evidence="1">
    <location>
        <begin position="7"/>
        <end position="27"/>
    </location>
</feature>
<reference evidence="2" key="1">
    <citation type="submission" date="2020-05" db="EMBL/GenBank/DDBJ databases">
        <authorList>
            <person name="Chiriac C."/>
            <person name="Salcher M."/>
            <person name="Ghai R."/>
            <person name="Kavagutti S V."/>
        </authorList>
    </citation>
    <scope>NUCLEOTIDE SEQUENCE</scope>
</reference>
<proteinExistence type="predicted"/>
<name>A0A6J6F6D4_9ZZZZ</name>